<gene>
    <name evidence="2" type="ordered locus">Psta_2319</name>
</gene>
<dbReference type="Gene3D" id="3.40.50.410">
    <property type="entry name" value="von Willebrand factor, type A domain"/>
    <property type="match status" value="1"/>
</dbReference>
<evidence type="ECO:0000313" key="3">
    <source>
        <dbReference type="Proteomes" id="UP000001887"/>
    </source>
</evidence>
<accession>D2R3N5</accession>
<dbReference type="PANTHER" id="PTHR33608">
    <property type="entry name" value="BLL2464 PROTEIN"/>
    <property type="match status" value="1"/>
</dbReference>
<dbReference type="AlphaFoldDB" id="D2R3N5"/>
<name>D2R3N5_PIRSD</name>
<protein>
    <recommendedName>
        <fullName evidence="1">DUF58 domain-containing protein</fullName>
    </recommendedName>
</protein>
<dbReference type="STRING" id="530564.Psta_2319"/>
<keyword evidence="3" id="KW-1185">Reference proteome</keyword>
<dbReference type="HOGENOM" id="CLU_054927_3_1_0"/>
<dbReference type="EMBL" id="CP001848">
    <property type="protein sequence ID" value="ADB16989.1"/>
    <property type="molecule type" value="Genomic_DNA"/>
</dbReference>
<evidence type="ECO:0000313" key="2">
    <source>
        <dbReference type="EMBL" id="ADB16989.1"/>
    </source>
</evidence>
<proteinExistence type="predicted"/>
<dbReference type="KEGG" id="psl:Psta_2319"/>
<dbReference type="SUPFAM" id="SSF53300">
    <property type="entry name" value="vWA-like"/>
    <property type="match status" value="1"/>
</dbReference>
<evidence type="ECO:0000259" key="1">
    <source>
        <dbReference type="Pfam" id="PF01882"/>
    </source>
</evidence>
<dbReference type="PANTHER" id="PTHR33608:SF7">
    <property type="entry name" value="DUF58 DOMAIN-CONTAINING PROTEIN"/>
    <property type="match status" value="1"/>
</dbReference>
<sequence>MAKSVLSRYIDPDVLSHVADRHFEPRGLVIGNLAGAHKSPLSGFAVEFAGHREYVPGDDPKHVDWRVYYSRDKYFVKQYELETNFVCHMVLDVSASMRYGEGRQQKLLYASQIATMLGYSIVRQSDKVSLVTFDNQVRGTLPPSNSMDQVVRMTHHLDEIEPVEKTAMAKSLNEIASRLGRREIVIILSDFFTDLDELEPVLQRLRYSKHDVVLMQVMHHDEIAFELDGMVKFVGLEVPDELLAQTDDLRRGYLAAVARFNQQFEEITQRNGCERILIDTSRPMDELLIDYLNKRSLQLRAR</sequence>
<dbReference type="InterPro" id="IPR036465">
    <property type="entry name" value="vWFA_dom_sf"/>
</dbReference>
<dbReference type="eggNOG" id="COG1721">
    <property type="taxonomic scope" value="Bacteria"/>
</dbReference>
<organism evidence="2 3">
    <name type="scientific">Pirellula staleyi (strain ATCC 27377 / DSM 6068 / ICPB 4128)</name>
    <name type="common">Pirella staleyi</name>
    <dbReference type="NCBI Taxonomy" id="530564"/>
    <lineage>
        <taxon>Bacteria</taxon>
        <taxon>Pseudomonadati</taxon>
        <taxon>Planctomycetota</taxon>
        <taxon>Planctomycetia</taxon>
        <taxon>Pirellulales</taxon>
        <taxon>Pirellulaceae</taxon>
        <taxon>Pirellula</taxon>
    </lineage>
</organism>
<dbReference type="Proteomes" id="UP000001887">
    <property type="component" value="Chromosome"/>
</dbReference>
<dbReference type="InterPro" id="IPR002881">
    <property type="entry name" value="DUF58"/>
</dbReference>
<reference evidence="2 3" key="1">
    <citation type="journal article" date="2009" name="Stand. Genomic Sci.">
        <title>Complete genome sequence of Pirellula staleyi type strain (ATCC 27377).</title>
        <authorList>
            <person name="Clum A."/>
            <person name="Tindall B.J."/>
            <person name="Sikorski J."/>
            <person name="Ivanova N."/>
            <person name="Mavrommatis K."/>
            <person name="Lucas S."/>
            <person name="Glavina del Rio T."/>
            <person name="Nolan M."/>
            <person name="Chen F."/>
            <person name="Tice H."/>
            <person name="Pitluck S."/>
            <person name="Cheng J.F."/>
            <person name="Chertkov O."/>
            <person name="Brettin T."/>
            <person name="Han C."/>
            <person name="Detter J.C."/>
            <person name="Kuske C."/>
            <person name="Bruce D."/>
            <person name="Goodwin L."/>
            <person name="Ovchinikova G."/>
            <person name="Pati A."/>
            <person name="Mikhailova N."/>
            <person name="Chen A."/>
            <person name="Palaniappan K."/>
            <person name="Land M."/>
            <person name="Hauser L."/>
            <person name="Chang Y.J."/>
            <person name="Jeffries C.D."/>
            <person name="Chain P."/>
            <person name="Rohde M."/>
            <person name="Goker M."/>
            <person name="Bristow J."/>
            <person name="Eisen J.A."/>
            <person name="Markowitz V."/>
            <person name="Hugenholtz P."/>
            <person name="Kyrpides N.C."/>
            <person name="Klenk H.P."/>
            <person name="Lapidus A."/>
        </authorList>
    </citation>
    <scope>NUCLEOTIDE SEQUENCE [LARGE SCALE GENOMIC DNA]</scope>
    <source>
        <strain evidence="3">ATCC 27377 / DSM 6068 / ICPB 4128</strain>
    </source>
</reference>
<dbReference type="OrthoDB" id="9780819at2"/>
<dbReference type="Pfam" id="PF01882">
    <property type="entry name" value="DUF58"/>
    <property type="match status" value="1"/>
</dbReference>
<feature type="domain" description="DUF58" evidence="1">
    <location>
        <begin position="52"/>
        <end position="259"/>
    </location>
</feature>